<keyword evidence="1" id="KW-0472">Membrane</keyword>
<name>A0A067TE74_GALM3</name>
<dbReference type="AlphaFoldDB" id="A0A067TE74"/>
<keyword evidence="1" id="KW-0812">Transmembrane</keyword>
<evidence type="ECO:0000256" key="1">
    <source>
        <dbReference type="SAM" id="Phobius"/>
    </source>
</evidence>
<dbReference type="Proteomes" id="UP000027222">
    <property type="component" value="Unassembled WGS sequence"/>
</dbReference>
<accession>A0A067TE74</accession>
<keyword evidence="1" id="KW-1133">Transmembrane helix</keyword>
<feature type="transmembrane region" description="Helical" evidence="1">
    <location>
        <begin position="32"/>
        <end position="54"/>
    </location>
</feature>
<keyword evidence="3" id="KW-1185">Reference proteome</keyword>
<organism evidence="2 3">
    <name type="scientific">Galerina marginata (strain CBS 339.88)</name>
    <dbReference type="NCBI Taxonomy" id="685588"/>
    <lineage>
        <taxon>Eukaryota</taxon>
        <taxon>Fungi</taxon>
        <taxon>Dikarya</taxon>
        <taxon>Basidiomycota</taxon>
        <taxon>Agaricomycotina</taxon>
        <taxon>Agaricomycetes</taxon>
        <taxon>Agaricomycetidae</taxon>
        <taxon>Agaricales</taxon>
        <taxon>Agaricineae</taxon>
        <taxon>Strophariaceae</taxon>
        <taxon>Galerina</taxon>
    </lineage>
</organism>
<gene>
    <name evidence="2" type="ORF">GALMADRAFT_245268</name>
</gene>
<sequence length="139" mass="15666">MFMVDTLECTVNTSIFSCQPICYSKPIFSDGLPVLCLVIYVLCGPLFAVLTRIIPTCLSAFWQNFLEVRNVWSNNAHQMTFEVRPETVSVIGTTPGKDDLCVSRVRRPRRTSAAARDKNREGDITSFMPVKCNNKNVEI</sequence>
<evidence type="ECO:0000313" key="3">
    <source>
        <dbReference type="Proteomes" id="UP000027222"/>
    </source>
</evidence>
<dbReference type="EMBL" id="KL142375">
    <property type="protein sequence ID" value="KDR78209.1"/>
    <property type="molecule type" value="Genomic_DNA"/>
</dbReference>
<reference evidence="3" key="1">
    <citation type="journal article" date="2014" name="Proc. Natl. Acad. Sci. U.S.A.">
        <title>Extensive sampling of basidiomycete genomes demonstrates inadequacy of the white-rot/brown-rot paradigm for wood decay fungi.</title>
        <authorList>
            <person name="Riley R."/>
            <person name="Salamov A.A."/>
            <person name="Brown D.W."/>
            <person name="Nagy L.G."/>
            <person name="Floudas D."/>
            <person name="Held B.W."/>
            <person name="Levasseur A."/>
            <person name="Lombard V."/>
            <person name="Morin E."/>
            <person name="Otillar R."/>
            <person name="Lindquist E.A."/>
            <person name="Sun H."/>
            <person name="LaButti K.M."/>
            <person name="Schmutz J."/>
            <person name="Jabbour D."/>
            <person name="Luo H."/>
            <person name="Baker S.E."/>
            <person name="Pisabarro A.G."/>
            <person name="Walton J.D."/>
            <person name="Blanchette R.A."/>
            <person name="Henrissat B."/>
            <person name="Martin F."/>
            <person name="Cullen D."/>
            <person name="Hibbett D.S."/>
            <person name="Grigoriev I.V."/>
        </authorList>
    </citation>
    <scope>NUCLEOTIDE SEQUENCE [LARGE SCALE GENOMIC DNA]</scope>
    <source>
        <strain evidence="3">CBS 339.88</strain>
    </source>
</reference>
<proteinExistence type="predicted"/>
<dbReference type="HOGENOM" id="CLU_1849878_0_0_1"/>
<feature type="non-terminal residue" evidence="2">
    <location>
        <position position="139"/>
    </location>
</feature>
<evidence type="ECO:0000313" key="2">
    <source>
        <dbReference type="EMBL" id="KDR78209.1"/>
    </source>
</evidence>
<protein>
    <submittedName>
        <fullName evidence="2">Uncharacterized protein</fullName>
    </submittedName>
</protein>